<evidence type="ECO:0008006" key="5">
    <source>
        <dbReference type="Google" id="ProtNLM"/>
    </source>
</evidence>
<name>A0A9J7BVJ0_9BACT</name>
<dbReference type="KEGG" id="orp:MOP44_12045"/>
<dbReference type="AlphaFoldDB" id="A0A9J7BVJ0"/>
<keyword evidence="2" id="KW-0732">Signal</keyword>
<protein>
    <recommendedName>
        <fullName evidence="5">OmpH family outer membrane protein</fullName>
    </recommendedName>
</protein>
<accession>A0A9J7BVJ0</accession>
<sequence length="170" mass="19174">MLKKTLGWGILAAVVIAGNVRISAQAAQSSGDAAKNVEVTIQQIRQEIQDQRKQVMAANMVLTGDEATKFWPIYDQYIQETMKINDARWELMKSYATNYDAMSDSTADDLMKKSAAIQKQLIDLRDKYVGNFEKVVSPKKTALWYQIDRRLDLVIEVQLASMIPVVDATK</sequence>
<evidence type="ECO:0000256" key="2">
    <source>
        <dbReference type="SAM" id="SignalP"/>
    </source>
</evidence>
<proteinExistence type="predicted"/>
<keyword evidence="4" id="KW-1185">Reference proteome</keyword>
<evidence type="ECO:0000313" key="3">
    <source>
        <dbReference type="EMBL" id="UWZ86648.1"/>
    </source>
</evidence>
<organism evidence="3 4">
    <name type="scientific">Occallatibacter riparius</name>
    <dbReference type="NCBI Taxonomy" id="1002689"/>
    <lineage>
        <taxon>Bacteria</taxon>
        <taxon>Pseudomonadati</taxon>
        <taxon>Acidobacteriota</taxon>
        <taxon>Terriglobia</taxon>
        <taxon>Terriglobales</taxon>
        <taxon>Acidobacteriaceae</taxon>
        <taxon>Occallatibacter</taxon>
    </lineage>
</organism>
<dbReference type="Proteomes" id="UP001059380">
    <property type="component" value="Chromosome"/>
</dbReference>
<feature type="signal peptide" evidence="2">
    <location>
        <begin position="1"/>
        <end position="26"/>
    </location>
</feature>
<dbReference type="RefSeq" id="WP_260796286.1">
    <property type="nucleotide sequence ID" value="NZ_CP093313.1"/>
</dbReference>
<keyword evidence="1" id="KW-0175">Coiled coil</keyword>
<gene>
    <name evidence="3" type="ORF">MOP44_12045</name>
</gene>
<feature type="coiled-coil region" evidence="1">
    <location>
        <begin position="34"/>
        <end position="61"/>
    </location>
</feature>
<evidence type="ECO:0000256" key="1">
    <source>
        <dbReference type="SAM" id="Coils"/>
    </source>
</evidence>
<evidence type="ECO:0000313" key="4">
    <source>
        <dbReference type="Proteomes" id="UP001059380"/>
    </source>
</evidence>
<feature type="chain" id="PRO_5039943476" description="OmpH family outer membrane protein" evidence="2">
    <location>
        <begin position="27"/>
        <end position="170"/>
    </location>
</feature>
<dbReference type="EMBL" id="CP093313">
    <property type="protein sequence ID" value="UWZ86648.1"/>
    <property type="molecule type" value="Genomic_DNA"/>
</dbReference>
<reference evidence="3" key="1">
    <citation type="submission" date="2021-04" db="EMBL/GenBank/DDBJ databases">
        <title>Phylogenetic analysis of Acidobacteriaceae.</title>
        <authorList>
            <person name="Qiu L."/>
            <person name="Zhang Q."/>
        </authorList>
    </citation>
    <scope>NUCLEOTIDE SEQUENCE</scope>
    <source>
        <strain evidence="3">DSM 25168</strain>
    </source>
</reference>